<protein>
    <submittedName>
        <fullName evidence="1">Uncharacterized protein</fullName>
    </submittedName>
</protein>
<comment type="caution">
    <text evidence="1">The sequence shown here is derived from an EMBL/GenBank/DDBJ whole genome shotgun (WGS) entry which is preliminary data.</text>
</comment>
<name>A0A4Y2MC57_ARAVE</name>
<proteinExistence type="predicted"/>
<dbReference type="Proteomes" id="UP000499080">
    <property type="component" value="Unassembled WGS sequence"/>
</dbReference>
<reference evidence="1 2" key="1">
    <citation type="journal article" date="2019" name="Sci. Rep.">
        <title>Orb-weaving spider Araneus ventricosus genome elucidates the spidroin gene catalogue.</title>
        <authorList>
            <person name="Kono N."/>
            <person name="Nakamura H."/>
            <person name="Ohtoshi R."/>
            <person name="Moran D.A.P."/>
            <person name="Shinohara A."/>
            <person name="Yoshida Y."/>
            <person name="Fujiwara M."/>
            <person name="Mori M."/>
            <person name="Tomita M."/>
            <person name="Arakawa K."/>
        </authorList>
    </citation>
    <scope>NUCLEOTIDE SEQUENCE [LARGE SCALE GENOMIC DNA]</scope>
</reference>
<dbReference type="AlphaFoldDB" id="A0A4Y2MC57"/>
<dbReference type="EMBL" id="BGPR01007065">
    <property type="protein sequence ID" value="GBN23990.1"/>
    <property type="molecule type" value="Genomic_DNA"/>
</dbReference>
<evidence type="ECO:0000313" key="2">
    <source>
        <dbReference type="Proteomes" id="UP000499080"/>
    </source>
</evidence>
<evidence type="ECO:0000313" key="1">
    <source>
        <dbReference type="EMBL" id="GBN23990.1"/>
    </source>
</evidence>
<organism evidence="1 2">
    <name type="scientific">Araneus ventricosus</name>
    <name type="common">Orbweaver spider</name>
    <name type="synonym">Epeira ventricosa</name>
    <dbReference type="NCBI Taxonomy" id="182803"/>
    <lineage>
        <taxon>Eukaryota</taxon>
        <taxon>Metazoa</taxon>
        <taxon>Ecdysozoa</taxon>
        <taxon>Arthropoda</taxon>
        <taxon>Chelicerata</taxon>
        <taxon>Arachnida</taxon>
        <taxon>Araneae</taxon>
        <taxon>Araneomorphae</taxon>
        <taxon>Entelegynae</taxon>
        <taxon>Araneoidea</taxon>
        <taxon>Araneidae</taxon>
        <taxon>Araneus</taxon>
    </lineage>
</organism>
<accession>A0A4Y2MC57</accession>
<sequence length="117" mass="13251">MFLRKDSLHFHSLNRWHGKGGLRPQLGFCVQNRRGMGLGPRECLTWFLLWKKVFLYLGLRVGNRKRVTSAQCSMPCSATCFCVLSKRLRLESLLAVSRSLGFGKMIDSVSANASSDR</sequence>
<gene>
    <name evidence="1" type="ORF">AVEN_204548_1</name>
</gene>
<keyword evidence="2" id="KW-1185">Reference proteome</keyword>